<proteinExistence type="predicted"/>
<accession>A0A931G858</accession>
<sequence>MTRSVEESWEIIEGWLRQRVPHVHRMLAPPATDDDLRTVEEAHGVALPPDLVSLWRGANGPGPGSMNFNLIVPPGFMLMGTRFAIKHLHETRSIAIDPANRYRFPGDEVDEQTLVEEYDAAVAELMGRPAGLGDDSPDGLLVHLPAWFMFARESDCYFVDCRAGEQHGCVMRQGAYGGWGEPLWPGVAALWEETADILAAIGPGDEPDWVPTSAGEWWFPAAWWHSDS</sequence>
<name>A0A931G858_9ACTN</name>
<dbReference type="AlphaFoldDB" id="A0A931G858"/>
<evidence type="ECO:0000313" key="1">
    <source>
        <dbReference type="EMBL" id="MBG0568919.1"/>
    </source>
</evidence>
<dbReference type="SUPFAM" id="SSF160631">
    <property type="entry name" value="SMI1/KNR4-like"/>
    <property type="match status" value="1"/>
</dbReference>
<reference evidence="1" key="1">
    <citation type="submission" date="2020-11" db="EMBL/GenBank/DDBJ databases">
        <title>Isolation and identification of active actinomycetes.</title>
        <authorList>
            <person name="Sun X."/>
        </authorList>
    </citation>
    <scope>NUCLEOTIDE SEQUENCE</scope>
    <source>
        <strain evidence="1">NEAU-A11</strain>
    </source>
</reference>
<dbReference type="RefSeq" id="WP_196420688.1">
    <property type="nucleotide sequence ID" value="NZ_JADQTO010000048.1"/>
</dbReference>
<gene>
    <name evidence="1" type="ORF">I4J89_46650</name>
</gene>
<evidence type="ECO:0000313" key="2">
    <source>
        <dbReference type="Proteomes" id="UP000598146"/>
    </source>
</evidence>
<protein>
    <submittedName>
        <fullName evidence="1">SMI1/KNR4 family protein</fullName>
    </submittedName>
</protein>
<dbReference type="EMBL" id="JADQTO010000048">
    <property type="protein sequence ID" value="MBG0568919.1"/>
    <property type="molecule type" value="Genomic_DNA"/>
</dbReference>
<keyword evidence="2" id="KW-1185">Reference proteome</keyword>
<organism evidence="1 2">
    <name type="scientific">Actinoplanes aureus</name>
    <dbReference type="NCBI Taxonomy" id="2792083"/>
    <lineage>
        <taxon>Bacteria</taxon>
        <taxon>Bacillati</taxon>
        <taxon>Actinomycetota</taxon>
        <taxon>Actinomycetes</taxon>
        <taxon>Micromonosporales</taxon>
        <taxon>Micromonosporaceae</taxon>
        <taxon>Actinoplanes</taxon>
    </lineage>
</organism>
<dbReference type="Proteomes" id="UP000598146">
    <property type="component" value="Unassembled WGS sequence"/>
</dbReference>
<comment type="caution">
    <text evidence="1">The sequence shown here is derived from an EMBL/GenBank/DDBJ whole genome shotgun (WGS) entry which is preliminary data.</text>
</comment>
<dbReference type="InterPro" id="IPR037883">
    <property type="entry name" value="Knr4/Smi1-like_sf"/>
</dbReference>